<dbReference type="EC" id="2.7.7.49" evidence="1"/>
<dbReference type="GO" id="GO:0042575">
    <property type="term" value="C:DNA polymerase complex"/>
    <property type="evidence" value="ECO:0007669"/>
    <property type="project" value="UniProtKB-ARBA"/>
</dbReference>
<comment type="caution">
    <text evidence="9">The sequence shown here is derived from an EMBL/GenBank/DDBJ whole genome shotgun (WGS) entry which is preliminary data.</text>
</comment>
<evidence type="ECO:0000256" key="1">
    <source>
        <dbReference type="ARBA" id="ARBA00012493"/>
    </source>
</evidence>
<dbReference type="Pfam" id="PF00078">
    <property type="entry name" value="RVT_1"/>
    <property type="match status" value="1"/>
</dbReference>
<evidence type="ECO:0000259" key="7">
    <source>
        <dbReference type="PROSITE" id="PS50878"/>
    </source>
</evidence>
<dbReference type="InterPro" id="IPR043502">
    <property type="entry name" value="DNA/RNA_pol_sf"/>
</dbReference>
<dbReference type="PROSITE" id="PS50994">
    <property type="entry name" value="INTEGRASE"/>
    <property type="match status" value="1"/>
</dbReference>
<accession>A0AAV1L0S9</accession>
<dbReference type="SUPFAM" id="SSF56672">
    <property type="entry name" value="DNA/RNA polymerases"/>
    <property type="match status" value="1"/>
</dbReference>
<dbReference type="GO" id="GO:0015074">
    <property type="term" value="P:DNA integration"/>
    <property type="evidence" value="ECO:0007669"/>
    <property type="project" value="InterPro"/>
</dbReference>
<dbReference type="AlphaFoldDB" id="A0AAV1L0S9"/>
<keyword evidence="6" id="KW-0511">Multifunctional enzyme</keyword>
<dbReference type="Proteomes" id="UP001314205">
    <property type="component" value="Unassembled WGS sequence"/>
</dbReference>
<dbReference type="Gene3D" id="3.30.420.10">
    <property type="entry name" value="Ribonuclease H-like superfamily/Ribonuclease H"/>
    <property type="match status" value="1"/>
</dbReference>
<keyword evidence="5" id="KW-0695">RNA-directed DNA polymerase</keyword>
<evidence type="ECO:0000256" key="5">
    <source>
        <dbReference type="ARBA" id="ARBA00022918"/>
    </source>
</evidence>
<keyword evidence="2" id="KW-0548">Nucleotidyltransferase</keyword>
<dbReference type="Gene3D" id="3.30.70.270">
    <property type="match status" value="2"/>
</dbReference>
<evidence type="ECO:0000313" key="9">
    <source>
        <dbReference type="EMBL" id="CAK1588893.1"/>
    </source>
</evidence>
<dbReference type="Pfam" id="PF17921">
    <property type="entry name" value="Integrase_H2C2"/>
    <property type="match status" value="1"/>
</dbReference>
<keyword evidence="2" id="KW-0808">Transferase</keyword>
<dbReference type="Gene3D" id="3.10.10.10">
    <property type="entry name" value="HIV Type 1 Reverse Transcriptase, subunit A, domain 1"/>
    <property type="match status" value="1"/>
</dbReference>
<organism evidence="9 10">
    <name type="scientific">Parnassius mnemosyne</name>
    <name type="common">clouded apollo</name>
    <dbReference type="NCBI Taxonomy" id="213953"/>
    <lineage>
        <taxon>Eukaryota</taxon>
        <taxon>Metazoa</taxon>
        <taxon>Ecdysozoa</taxon>
        <taxon>Arthropoda</taxon>
        <taxon>Hexapoda</taxon>
        <taxon>Insecta</taxon>
        <taxon>Pterygota</taxon>
        <taxon>Neoptera</taxon>
        <taxon>Endopterygota</taxon>
        <taxon>Lepidoptera</taxon>
        <taxon>Glossata</taxon>
        <taxon>Ditrysia</taxon>
        <taxon>Papilionoidea</taxon>
        <taxon>Papilionidae</taxon>
        <taxon>Parnassiinae</taxon>
        <taxon>Parnassini</taxon>
        <taxon>Parnassius</taxon>
        <taxon>Driopa</taxon>
    </lineage>
</organism>
<dbReference type="Gene3D" id="1.10.340.70">
    <property type="match status" value="1"/>
</dbReference>
<evidence type="ECO:0000256" key="6">
    <source>
        <dbReference type="ARBA" id="ARBA00023268"/>
    </source>
</evidence>
<reference evidence="9 10" key="1">
    <citation type="submission" date="2023-11" db="EMBL/GenBank/DDBJ databases">
        <authorList>
            <person name="Hedman E."/>
            <person name="Englund M."/>
            <person name="Stromberg M."/>
            <person name="Nyberg Akerstrom W."/>
            <person name="Nylinder S."/>
            <person name="Jareborg N."/>
            <person name="Kallberg Y."/>
            <person name="Kronander E."/>
        </authorList>
    </citation>
    <scope>NUCLEOTIDE SEQUENCE [LARGE SCALE GENOMIC DNA]</scope>
</reference>
<keyword evidence="10" id="KW-1185">Reference proteome</keyword>
<sequence>MREFPEITRPPGMHLPYKHSTLHHIRTTTGPPVASKPRRLDPLRMQAAKQEFSDMLASGTARPSESAWSSPLHMVKKKDDSWRPCGDYRALNYRTIRDRYPIRHIHDFSYQLTGCSLFSTIDLVKAYNQIAVNPDDIMKTAITTPFGLYEFPFMNYGLRNAAQTFQRFIDEVLLGLDFCYGYIDDILVFSSSIQEQKNHLRQLFERLKQYDVVVKTDKCILGQPEVTFVGYHVSAAGTKPLESKVETIRQYPVPKTVIELRRFLGMLNLYRRFVPNAAQLQAPLSDVFKGSKIKRSHPIVMTPQLLRAFEDCKESLSQATRLAHPDPAAELAIVTDASETAIGAVLQQRKGKDWEPLAFYSHKLSNAQRKYSPYDRELLAVYEAIKYFRHMFTTDLKYLPGKENLVANALSRVEEITTAVDYDDLARAQDKDPEVQNLLLHGSTLQLKRINTMNGNLPVYCDTSVQPPRPYVTPQFRKQVFDTIHSLHHPGSSAIVRLVSQRYVWPGIRKDCREWSRQCFSCQKNKITRHTTYPLSPFPTPSSRFSHIHVDIVWPLILTSGYRYCLTVIDRFTRWPEAYPMVDVTAETCAAALVSGWIARFGCPAVVTTDRGRRIDRHLFKALTKLVGARHLRTTAYHPAANGIIERLHRQLKAAIMCQTPSQWTEALPLVLLGMRNSWKEDLQATPAELVYGQTLSLPGQYLSPIDDYTTADITEYVTCLRYCMAKLTPKQTSWHTSTTTPFYIPRDLHTSSHVFLRRDHVRGSLEPLYDGPFKVLDKHAKYYTIDIRGKKNNVSVDRLKPAYMTKEIQDPEPKVPMEPIVNMEKIMRSGRRLRFPHYYRP</sequence>
<dbReference type="PANTHER" id="PTHR37984">
    <property type="entry name" value="PROTEIN CBG26694"/>
    <property type="match status" value="1"/>
</dbReference>
<proteinExistence type="predicted"/>
<dbReference type="InterPro" id="IPR041588">
    <property type="entry name" value="Integrase_H2C2"/>
</dbReference>
<evidence type="ECO:0000256" key="3">
    <source>
        <dbReference type="ARBA" id="ARBA00022722"/>
    </source>
</evidence>
<protein>
    <recommendedName>
        <fullName evidence="1">RNA-directed DNA polymerase</fullName>
        <ecNumber evidence="1">2.7.7.49</ecNumber>
    </recommendedName>
</protein>
<feature type="domain" description="Integrase catalytic" evidence="8">
    <location>
        <begin position="533"/>
        <end position="713"/>
    </location>
</feature>
<dbReference type="FunFam" id="3.30.70.270:FF:000020">
    <property type="entry name" value="Transposon Tf2-6 polyprotein-like Protein"/>
    <property type="match status" value="1"/>
</dbReference>
<dbReference type="InterPro" id="IPR012337">
    <property type="entry name" value="RNaseH-like_sf"/>
</dbReference>
<dbReference type="FunFam" id="3.30.420.10:FF:000032">
    <property type="entry name" value="Retrovirus-related Pol polyprotein from transposon 297-like Protein"/>
    <property type="match status" value="1"/>
</dbReference>
<dbReference type="PANTHER" id="PTHR37984:SF5">
    <property type="entry name" value="PROTEIN NYNRIN-LIKE"/>
    <property type="match status" value="1"/>
</dbReference>
<dbReference type="InterPro" id="IPR050951">
    <property type="entry name" value="Retrovirus_Pol_polyprotein"/>
</dbReference>
<dbReference type="GO" id="GO:0003964">
    <property type="term" value="F:RNA-directed DNA polymerase activity"/>
    <property type="evidence" value="ECO:0007669"/>
    <property type="project" value="UniProtKB-KW"/>
</dbReference>
<dbReference type="SUPFAM" id="SSF53098">
    <property type="entry name" value="Ribonuclease H-like"/>
    <property type="match status" value="1"/>
</dbReference>
<dbReference type="EMBL" id="CAVLGL010000083">
    <property type="protein sequence ID" value="CAK1588893.1"/>
    <property type="molecule type" value="Genomic_DNA"/>
</dbReference>
<dbReference type="GO" id="GO:0004519">
    <property type="term" value="F:endonuclease activity"/>
    <property type="evidence" value="ECO:0007669"/>
    <property type="project" value="UniProtKB-KW"/>
</dbReference>
<dbReference type="InterPro" id="IPR036397">
    <property type="entry name" value="RNaseH_sf"/>
</dbReference>
<dbReference type="FunFam" id="3.10.20.370:FF:000001">
    <property type="entry name" value="Retrovirus-related Pol polyprotein from transposon 17.6-like protein"/>
    <property type="match status" value="1"/>
</dbReference>
<dbReference type="CDD" id="cd01647">
    <property type="entry name" value="RT_LTR"/>
    <property type="match status" value="1"/>
</dbReference>
<evidence type="ECO:0000256" key="2">
    <source>
        <dbReference type="ARBA" id="ARBA00022695"/>
    </source>
</evidence>
<keyword evidence="4" id="KW-0378">Hydrolase</keyword>
<dbReference type="CDD" id="cd09274">
    <property type="entry name" value="RNase_HI_RT_Ty3"/>
    <property type="match status" value="1"/>
</dbReference>
<name>A0AAV1L0S9_9NEOP</name>
<dbReference type="GO" id="GO:0003676">
    <property type="term" value="F:nucleic acid binding"/>
    <property type="evidence" value="ECO:0007669"/>
    <property type="project" value="InterPro"/>
</dbReference>
<dbReference type="InterPro" id="IPR041577">
    <property type="entry name" value="RT_RNaseH_2"/>
</dbReference>
<dbReference type="InterPro" id="IPR001584">
    <property type="entry name" value="Integrase_cat-core"/>
</dbReference>
<evidence type="ECO:0000313" key="10">
    <source>
        <dbReference type="Proteomes" id="UP001314205"/>
    </source>
</evidence>
<dbReference type="InterPro" id="IPR043128">
    <property type="entry name" value="Rev_trsase/Diguanyl_cyclase"/>
</dbReference>
<dbReference type="PROSITE" id="PS50878">
    <property type="entry name" value="RT_POL"/>
    <property type="match status" value="1"/>
</dbReference>
<keyword evidence="4" id="KW-0255">Endonuclease</keyword>
<dbReference type="Pfam" id="PF00665">
    <property type="entry name" value="rve"/>
    <property type="match status" value="1"/>
</dbReference>
<gene>
    <name evidence="9" type="ORF">PARMNEM_LOCUS9475</name>
</gene>
<evidence type="ECO:0000259" key="8">
    <source>
        <dbReference type="PROSITE" id="PS50994"/>
    </source>
</evidence>
<dbReference type="Pfam" id="PF17919">
    <property type="entry name" value="RT_RNaseH_2"/>
    <property type="match status" value="1"/>
</dbReference>
<dbReference type="InterPro" id="IPR000477">
    <property type="entry name" value="RT_dom"/>
</dbReference>
<feature type="domain" description="Reverse transcriptase" evidence="7">
    <location>
        <begin position="56"/>
        <end position="233"/>
    </location>
</feature>
<keyword evidence="3" id="KW-0540">Nuclease</keyword>
<evidence type="ECO:0000256" key="4">
    <source>
        <dbReference type="ARBA" id="ARBA00022759"/>
    </source>
</evidence>